<dbReference type="Proteomes" id="UP000516437">
    <property type="component" value="Chromosome 1"/>
</dbReference>
<proteinExistence type="predicted"/>
<dbReference type="AlphaFoldDB" id="A0A6A1WMH9"/>
<sequence length="81" mass="9201">MVELRALSASFILFLLGFTTLILIHSAAIEVGAVVEGNDVRVLQGTWERKLWMNHGSRRGHRKQLVNPTVQRPFQAREFSV</sequence>
<evidence type="ECO:0000313" key="1">
    <source>
        <dbReference type="EMBL" id="KAB1226364.1"/>
    </source>
</evidence>
<protein>
    <submittedName>
        <fullName evidence="1">Uncharacterized protein</fullName>
    </submittedName>
</protein>
<accession>A0A6A1WMH9</accession>
<dbReference type="OrthoDB" id="1696886at2759"/>
<evidence type="ECO:0000313" key="2">
    <source>
        <dbReference type="Proteomes" id="UP000516437"/>
    </source>
</evidence>
<comment type="caution">
    <text evidence="1">The sequence shown here is derived from an EMBL/GenBank/DDBJ whole genome shotgun (WGS) entry which is preliminary data.</text>
</comment>
<name>A0A6A1WMH9_9ROSI</name>
<organism evidence="1 2">
    <name type="scientific">Morella rubra</name>
    <name type="common">Chinese bayberry</name>
    <dbReference type="NCBI Taxonomy" id="262757"/>
    <lineage>
        <taxon>Eukaryota</taxon>
        <taxon>Viridiplantae</taxon>
        <taxon>Streptophyta</taxon>
        <taxon>Embryophyta</taxon>
        <taxon>Tracheophyta</taxon>
        <taxon>Spermatophyta</taxon>
        <taxon>Magnoliopsida</taxon>
        <taxon>eudicotyledons</taxon>
        <taxon>Gunneridae</taxon>
        <taxon>Pentapetalae</taxon>
        <taxon>rosids</taxon>
        <taxon>fabids</taxon>
        <taxon>Fagales</taxon>
        <taxon>Myricaceae</taxon>
        <taxon>Morella</taxon>
    </lineage>
</organism>
<keyword evidence="2" id="KW-1185">Reference proteome</keyword>
<gene>
    <name evidence="1" type="ORF">CJ030_MR1G020581</name>
</gene>
<dbReference type="EMBL" id="RXIC02000019">
    <property type="protein sequence ID" value="KAB1226364.1"/>
    <property type="molecule type" value="Genomic_DNA"/>
</dbReference>
<reference evidence="1 2" key="1">
    <citation type="journal article" date="2019" name="Plant Biotechnol. J.">
        <title>The red bayberry genome and genetic basis of sex determination.</title>
        <authorList>
            <person name="Jia H.M."/>
            <person name="Jia H.J."/>
            <person name="Cai Q.L."/>
            <person name="Wang Y."/>
            <person name="Zhao H.B."/>
            <person name="Yang W.F."/>
            <person name="Wang G.Y."/>
            <person name="Li Y.H."/>
            <person name="Zhan D.L."/>
            <person name="Shen Y.T."/>
            <person name="Niu Q.F."/>
            <person name="Chang L."/>
            <person name="Qiu J."/>
            <person name="Zhao L."/>
            <person name="Xie H.B."/>
            <person name="Fu W.Y."/>
            <person name="Jin J."/>
            <person name="Li X.W."/>
            <person name="Jiao Y."/>
            <person name="Zhou C.C."/>
            <person name="Tu T."/>
            <person name="Chai C.Y."/>
            <person name="Gao J.L."/>
            <person name="Fan L.J."/>
            <person name="van de Weg E."/>
            <person name="Wang J.Y."/>
            <person name="Gao Z.S."/>
        </authorList>
    </citation>
    <scope>NUCLEOTIDE SEQUENCE [LARGE SCALE GENOMIC DNA]</scope>
    <source>
        <tissue evidence="1">Leaves</tissue>
    </source>
</reference>